<protein>
    <recommendedName>
        <fullName evidence="3">F-box domain-containing protein</fullName>
    </recommendedName>
</protein>
<sequence>MESGYGTHPGEDLSILELLDALKRKINLDRKDEDILRHESAVQDLARLLRSKYNAARIINTLPWEILSYIFTFVQCDSDVFPPLAQVVQYAIGVNSWIRTTCHVCSHWRHVALSTPALWSHLFLPKPPHQEAYGKRFLARSALASSLHIYLNIDNGVFDYQTRSVRPSPFFQQLKTEHSKRLKEFHINGAWHLREFIWDLLGDMVSPNLEYLSLDLSPWNFVSTDSQQSLPAIFGGSLPTLKRLSLSDVITWPSHRFDCLTHLWLANQDREHRLDVGSFLREILEPCKDTLEVFGLTNAGPSVELPASPGCTALTFPRLRHIEINDFEANQDIWTPHHLLQLMSFPKTCIVQLTSDGIFRDSSIPTLRYGSEDPVLPTTAVFRAVVNRTTDLVVVQENAIHIRSPGALIMTISLSRRLLSNTTRLVVCTRLLAAARNSRVVDLWGSITVIAPKVEEVVFTNTSGSEVKSGFNWVIIVEAIKSGAFVGTLATVYLPPMAPMTRLKAAERALAKEFESKGENVIEAEGKSVVVYVGRAADVPPEPHRASASPL</sequence>
<reference evidence="1 2" key="1">
    <citation type="journal article" date="2020" name="ISME J.">
        <title>Uncovering the hidden diversity of litter-decomposition mechanisms in mushroom-forming fungi.</title>
        <authorList>
            <person name="Floudas D."/>
            <person name="Bentzer J."/>
            <person name="Ahren D."/>
            <person name="Johansson T."/>
            <person name="Persson P."/>
            <person name="Tunlid A."/>
        </authorList>
    </citation>
    <scope>NUCLEOTIDE SEQUENCE [LARGE SCALE GENOMIC DNA]</scope>
    <source>
        <strain evidence="1 2">CBS 175.51</strain>
    </source>
</reference>
<dbReference type="InterPro" id="IPR032675">
    <property type="entry name" value="LRR_dom_sf"/>
</dbReference>
<proteinExistence type="predicted"/>
<name>A0A8H5C6U0_9AGAR</name>
<gene>
    <name evidence="1" type="ORF">D9611_009686</name>
</gene>
<keyword evidence="2" id="KW-1185">Reference proteome</keyword>
<dbReference type="OrthoDB" id="2859596at2759"/>
<evidence type="ECO:0000313" key="1">
    <source>
        <dbReference type="EMBL" id="KAF5335769.1"/>
    </source>
</evidence>
<dbReference type="Proteomes" id="UP000541558">
    <property type="component" value="Unassembled WGS sequence"/>
</dbReference>
<evidence type="ECO:0008006" key="3">
    <source>
        <dbReference type="Google" id="ProtNLM"/>
    </source>
</evidence>
<dbReference type="Gene3D" id="3.80.10.10">
    <property type="entry name" value="Ribonuclease Inhibitor"/>
    <property type="match status" value="1"/>
</dbReference>
<dbReference type="Gene3D" id="1.20.1280.50">
    <property type="match status" value="1"/>
</dbReference>
<dbReference type="AlphaFoldDB" id="A0A8H5C6U0"/>
<comment type="caution">
    <text evidence="1">The sequence shown here is derived from an EMBL/GenBank/DDBJ whole genome shotgun (WGS) entry which is preliminary data.</text>
</comment>
<dbReference type="EMBL" id="JAACJK010000060">
    <property type="protein sequence ID" value="KAF5335769.1"/>
    <property type="molecule type" value="Genomic_DNA"/>
</dbReference>
<evidence type="ECO:0000313" key="2">
    <source>
        <dbReference type="Proteomes" id="UP000541558"/>
    </source>
</evidence>
<organism evidence="1 2">
    <name type="scientific">Ephemerocybe angulata</name>
    <dbReference type="NCBI Taxonomy" id="980116"/>
    <lineage>
        <taxon>Eukaryota</taxon>
        <taxon>Fungi</taxon>
        <taxon>Dikarya</taxon>
        <taxon>Basidiomycota</taxon>
        <taxon>Agaricomycotina</taxon>
        <taxon>Agaricomycetes</taxon>
        <taxon>Agaricomycetidae</taxon>
        <taxon>Agaricales</taxon>
        <taxon>Agaricineae</taxon>
        <taxon>Psathyrellaceae</taxon>
        <taxon>Ephemerocybe</taxon>
    </lineage>
</organism>
<accession>A0A8H5C6U0</accession>
<dbReference type="SUPFAM" id="SSF52047">
    <property type="entry name" value="RNI-like"/>
    <property type="match status" value="1"/>
</dbReference>